<sequence length="136" mass="15236">MSKVNSILKKSHRLNAILLAGVFSLSLLSGCSYLDPYKAPLTQGNIMTAESVSLLQEGLTQSQVRELLGPPMGQDTFNPKHWEYLYYTTAANSQTKNLAKHLVLKFDNDNLLSSWTSSDEKVQLKQDNSWLGLGWF</sequence>
<dbReference type="EMBL" id="AP024202">
    <property type="protein sequence ID" value="BCN93110.1"/>
    <property type="molecule type" value="Genomic_DNA"/>
</dbReference>
<keyword evidence="2 4" id="KW-0472">Membrane</keyword>
<dbReference type="Pfam" id="PF04355">
    <property type="entry name" value="BamE"/>
    <property type="match status" value="1"/>
</dbReference>
<dbReference type="RefSeq" id="WP_237264001.1">
    <property type="nucleotide sequence ID" value="NZ_AP024202.1"/>
</dbReference>
<dbReference type="PROSITE" id="PS51257">
    <property type="entry name" value="PROKAR_LIPOPROTEIN"/>
    <property type="match status" value="1"/>
</dbReference>
<keyword evidence="1 4" id="KW-0732">Signal</keyword>
<evidence type="ECO:0000313" key="6">
    <source>
        <dbReference type="EMBL" id="BCN93110.1"/>
    </source>
</evidence>
<keyword evidence="4" id="KW-0449">Lipoprotein</keyword>
<feature type="domain" description="Outer membrane protein assembly factor BamE" evidence="5">
    <location>
        <begin position="44"/>
        <end position="114"/>
    </location>
</feature>
<gene>
    <name evidence="4" type="primary">bamE</name>
    <name evidence="6" type="ORF">THMIRHAM_08950</name>
</gene>
<accession>A0ABM7MCG2</accession>
<dbReference type="Gene3D" id="3.30.1450.10">
    <property type="match status" value="1"/>
</dbReference>
<proteinExistence type="inferred from homology"/>
<dbReference type="Proteomes" id="UP001054820">
    <property type="component" value="Chromosome"/>
</dbReference>
<keyword evidence="7" id="KW-1185">Reference proteome</keyword>
<name>A0ABM7MCG2_9GAMM</name>
<dbReference type="InterPro" id="IPR037873">
    <property type="entry name" value="BamE-like"/>
</dbReference>
<comment type="function">
    <text evidence="4">Part of the outer membrane protein assembly complex, which is involved in assembly and insertion of beta-barrel proteins into the outer membrane.</text>
</comment>
<dbReference type="PANTHER" id="PTHR37482">
    <property type="entry name" value="OUTER MEMBRANE PROTEIN ASSEMBLY FACTOR BAME"/>
    <property type="match status" value="1"/>
</dbReference>
<evidence type="ECO:0000256" key="1">
    <source>
        <dbReference type="ARBA" id="ARBA00022729"/>
    </source>
</evidence>
<evidence type="ECO:0000256" key="4">
    <source>
        <dbReference type="HAMAP-Rule" id="MF_00925"/>
    </source>
</evidence>
<reference evidence="6" key="1">
    <citation type="journal article" date="2022" name="Arch. Microbiol.">
        <title>Thiomicrorhabdus immobilis sp. nov., a mesophilic sulfur-oxidizing bacterium isolated from sediment of a brackish lake in northern Japan.</title>
        <authorList>
            <person name="Kojima H."/>
            <person name="Mochizuki J."/>
            <person name="Kanda M."/>
            <person name="Watanabe T."/>
            <person name="Fukui M."/>
        </authorList>
    </citation>
    <scope>NUCLEOTIDE SEQUENCE</scope>
    <source>
        <strain evidence="6">Am19</strain>
    </source>
</reference>
<dbReference type="HAMAP" id="MF_00925">
    <property type="entry name" value="OM_assembly_BamE"/>
    <property type="match status" value="1"/>
</dbReference>
<evidence type="ECO:0000256" key="2">
    <source>
        <dbReference type="ARBA" id="ARBA00023136"/>
    </source>
</evidence>
<protein>
    <recommendedName>
        <fullName evidence="4">Outer membrane protein assembly factor BamE</fullName>
    </recommendedName>
</protein>
<organism evidence="6 7">
    <name type="scientific">Thiomicrorhabdus immobilis</name>
    <dbReference type="NCBI Taxonomy" id="2791037"/>
    <lineage>
        <taxon>Bacteria</taxon>
        <taxon>Pseudomonadati</taxon>
        <taxon>Pseudomonadota</taxon>
        <taxon>Gammaproteobacteria</taxon>
        <taxon>Thiotrichales</taxon>
        <taxon>Piscirickettsiaceae</taxon>
        <taxon>Thiomicrorhabdus</taxon>
    </lineage>
</organism>
<keyword evidence="3 4" id="KW-0998">Cell outer membrane</keyword>
<evidence type="ECO:0000313" key="7">
    <source>
        <dbReference type="Proteomes" id="UP001054820"/>
    </source>
</evidence>
<dbReference type="InterPro" id="IPR007450">
    <property type="entry name" value="BamE_dom"/>
</dbReference>
<comment type="similarity">
    <text evidence="4">Belongs to the BamE family.</text>
</comment>
<dbReference type="InterPro" id="IPR026592">
    <property type="entry name" value="BamE"/>
</dbReference>
<comment type="subcellular location">
    <subcellularLocation>
        <location evidence="4">Cell outer membrane</location>
        <topology evidence="4">Lipid-anchor</topology>
    </subcellularLocation>
</comment>
<evidence type="ECO:0000259" key="5">
    <source>
        <dbReference type="Pfam" id="PF04355"/>
    </source>
</evidence>
<comment type="subunit">
    <text evidence="4">Part of the Bam complex.</text>
</comment>
<dbReference type="PANTHER" id="PTHR37482:SF1">
    <property type="entry name" value="OUTER MEMBRANE PROTEIN ASSEMBLY FACTOR BAME"/>
    <property type="match status" value="1"/>
</dbReference>
<keyword evidence="4" id="KW-0564">Palmitate</keyword>
<evidence type="ECO:0000256" key="3">
    <source>
        <dbReference type="ARBA" id="ARBA00023237"/>
    </source>
</evidence>